<geneLocation type="plasmid" evidence="2 3">
    <name>megaplasmid</name>
</geneLocation>
<reference evidence="2 3" key="1">
    <citation type="journal article" date="2009" name="PLoS ONE">
        <title>Methylobacterium genome sequences: a reference blueprint to investigate microbial metabolism of C1 compounds from natural and industrial sources.</title>
        <authorList>
            <person name="Vuilleumier S."/>
            <person name="Chistoserdova L."/>
            <person name="Lee M.-C."/>
            <person name="Bringel F."/>
            <person name="Lajus A."/>
            <person name="Zhou Y."/>
            <person name="Gourion B."/>
            <person name="Barbe V."/>
            <person name="Chang J."/>
            <person name="Cruveiller S."/>
            <person name="Dossat C."/>
            <person name="Gillett W."/>
            <person name="Gruffaz C."/>
            <person name="Haugen E."/>
            <person name="Hourcade E."/>
            <person name="Levy R."/>
            <person name="Mangenot S."/>
            <person name="Muller E."/>
            <person name="Nadalig T."/>
            <person name="Pagni M."/>
            <person name="Penny C."/>
            <person name="Peyraud R."/>
            <person name="Robinson D.G."/>
            <person name="Roche D."/>
            <person name="Rouy Z."/>
            <person name="Saenampechek C."/>
            <person name="Salvignol G."/>
            <person name="Vallenet D."/>
            <person name="Wu Z."/>
            <person name="Marx C.J."/>
            <person name="Vorholt J.A."/>
            <person name="Olson M.V."/>
            <person name="Kaul R."/>
            <person name="Weissenbach J."/>
            <person name="Medigue C."/>
            <person name="Lidstrom M.E."/>
        </authorList>
    </citation>
    <scope>NUCLEOTIDE SEQUENCE [LARGE SCALE GENOMIC DNA]</scope>
    <source>
        <strain evidence="3">ATCC 14718 / DSM 1338 / JCM 2805 / NCIMB 9133 / AM1</strain>
        <plasmid evidence="2">megaplasmid</plasmid>
    </source>
</reference>
<accession>C5B4W5</accession>
<dbReference type="AlphaFoldDB" id="C5B4W5"/>
<proteinExistence type="predicted"/>
<organism evidence="2 3">
    <name type="scientific">Methylorubrum extorquens (strain ATCC 14718 / DSM 1338 / JCM 2805 / NCIMB 9133 / AM1)</name>
    <name type="common">Methylobacterium extorquens</name>
    <dbReference type="NCBI Taxonomy" id="272630"/>
    <lineage>
        <taxon>Bacteria</taxon>
        <taxon>Pseudomonadati</taxon>
        <taxon>Pseudomonadota</taxon>
        <taxon>Alphaproteobacteria</taxon>
        <taxon>Hyphomicrobiales</taxon>
        <taxon>Methylobacteriaceae</taxon>
        <taxon>Methylorubrum</taxon>
    </lineage>
</organism>
<feature type="transmembrane region" description="Helical" evidence="1">
    <location>
        <begin position="26"/>
        <end position="47"/>
    </location>
</feature>
<evidence type="ECO:0000313" key="3">
    <source>
        <dbReference type="Proteomes" id="UP000009081"/>
    </source>
</evidence>
<dbReference type="KEGG" id="mea:Mex_2p0650"/>
<keyword evidence="1" id="KW-0812">Transmembrane</keyword>
<sequence>MPAIAVSLIGTSIALAVLDLRRDWVDHATGAAFLVGMVMIGAGLPVFR</sequence>
<dbReference type="EMBL" id="CP001511">
    <property type="protein sequence ID" value="ACS43497.1"/>
    <property type="molecule type" value="Genomic_DNA"/>
</dbReference>
<keyword evidence="2" id="KW-0614">Plasmid</keyword>
<evidence type="ECO:0000313" key="2">
    <source>
        <dbReference type="EMBL" id="ACS43497.1"/>
    </source>
</evidence>
<evidence type="ECO:0000256" key="1">
    <source>
        <dbReference type="SAM" id="Phobius"/>
    </source>
</evidence>
<keyword evidence="3" id="KW-1185">Reference proteome</keyword>
<dbReference type="Proteomes" id="UP000009081">
    <property type="component" value="Plasmid megaplasmid"/>
</dbReference>
<gene>
    <name evidence="2" type="ordered locus">MexAM1_META2p0650</name>
</gene>
<dbReference type="HOGENOM" id="CLU_3154712_0_0_5"/>
<dbReference type="RefSeq" id="WP_012753947.1">
    <property type="nucleotide sequence ID" value="NC_012811.1"/>
</dbReference>
<name>C5B4W5_METEA</name>
<keyword evidence="1" id="KW-1133">Transmembrane helix</keyword>
<protein>
    <submittedName>
        <fullName evidence="2">Uncharacterized protein</fullName>
    </submittedName>
</protein>
<keyword evidence="1" id="KW-0472">Membrane</keyword>